<gene>
    <name evidence="1" type="ORF">GCM10012289_76320</name>
</gene>
<comment type="caution">
    <text evidence="1">The sequence shown here is derived from an EMBL/GenBank/DDBJ whole genome shotgun (WGS) entry which is preliminary data.</text>
</comment>
<reference evidence="1" key="2">
    <citation type="submission" date="2020-09" db="EMBL/GenBank/DDBJ databases">
        <authorList>
            <person name="Sun Q."/>
            <person name="Zhou Y."/>
        </authorList>
    </citation>
    <scope>NUCLEOTIDE SEQUENCE</scope>
    <source>
        <strain evidence="1">CGMCC 4.7368</strain>
    </source>
</reference>
<accession>A0A917ZIP2</accession>
<organism evidence="1 2">
    <name type="scientific">Nonomuraea cavernae</name>
    <dbReference type="NCBI Taxonomy" id="2045107"/>
    <lineage>
        <taxon>Bacteria</taxon>
        <taxon>Bacillati</taxon>
        <taxon>Actinomycetota</taxon>
        <taxon>Actinomycetes</taxon>
        <taxon>Streptosporangiales</taxon>
        <taxon>Streptosporangiaceae</taxon>
        <taxon>Nonomuraea</taxon>
    </lineage>
</organism>
<dbReference type="AlphaFoldDB" id="A0A917ZIP2"/>
<reference evidence="1" key="1">
    <citation type="journal article" date="2014" name="Int. J. Syst. Evol. Microbiol.">
        <title>Complete genome sequence of Corynebacterium casei LMG S-19264T (=DSM 44701T), isolated from a smear-ripened cheese.</title>
        <authorList>
            <consortium name="US DOE Joint Genome Institute (JGI-PGF)"/>
            <person name="Walter F."/>
            <person name="Albersmeier A."/>
            <person name="Kalinowski J."/>
            <person name="Ruckert C."/>
        </authorList>
    </citation>
    <scope>NUCLEOTIDE SEQUENCE</scope>
    <source>
        <strain evidence="1">CGMCC 4.7368</strain>
    </source>
</reference>
<sequence>MAALGSMPQRQMPVSFECRTSGVRRHYLSGPLLIDVIGSAGPRFEGDRCGARHVSQVTDIRVCADDRPISEGGSVQRTGRPVTARPMISRWISDVPSKMV</sequence>
<keyword evidence="2" id="KW-1185">Reference proteome</keyword>
<evidence type="ECO:0000313" key="2">
    <source>
        <dbReference type="Proteomes" id="UP000646523"/>
    </source>
</evidence>
<protein>
    <submittedName>
        <fullName evidence="1">Uncharacterized protein</fullName>
    </submittedName>
</protein>
<dbReference type="EMBL" id="BMNH01000050">
    <property type="protein sequence ID" value="GGO83257.1"/>
    <property type="molecule type" value="Genomic_DNA"/>
</dbReference>
<evidence type="ECO:0000313" key="1">
    <source>
        <dbReference type="EMBL" id="GGO83257.1"/>
    </source>
</evidence>
<dbReference type="Proteomes" id="UP000646523">
    <property type="component" value="Unassembled WGS sequence"/>
</dbReference>
<proteinExistence type="predicted"/>
<name>A0A917ZIP2_9ACTN</name>